<gene>
    <name evidence="3" type="ORF">KIW84_036210</name>
</gene>
<dbReference type="Proteomes" id="UP001058974">
    <property type="component" value="Chromosome 3"/>
</dbReference>
<dbReference type="InterPro" id="IPR040361">
    <property type="entry name" value="TPD1"/>
</dbReference>
<dbReference type="AlphaFoldDB" id="A0A9D4Y406"/>
<feature type="transmembrane region" description="Helical" evidence="2">
    <location>
        <begin position="29"/>
        <end position="50"/>
    </location>
</feature>
<dbReference type="PANTHER" id="PTHR33184">
    <property type="entry name" value="PROTEIN TAPETUM DETERMINANT 1-LIKE-RELATED"/>
    <property type="match status" value="1"/>
</dbReference>
<feature type="non-terminal residue" evidence="3">
    <location>
        <position position="147"/>
    </location>
</feature>
<keyword evidence="2" id="KW-0472">Membrane</keyword>
<sequence length="147" mass="16658">FIPNNYCYHSINSVTMTPLLIHWTLNSQMASIFNLLFLTLFFALVFKAYGDCALSQIGVRQYKTSDYAHGMPVLKVNVTNNCECTQSQVKFNCTDFQTYLSIDPAIFSDDCLLIQGGPFYPSQSAIFYYAWDPKFTFTPISSQTSCS</sequence>
<evidence type="ECO:0000256" key="1">
    <source>
        <dbReference type="ARBA" id="ARBA00022729"/>
    </source>
</evidence>
<dbReference type="Pfam" id="PF24068">
    <property type="entry name" value="TPD1_C"/>
    <property type="match status" value="1"/>
</dbReference>
<organism evidence="3 4">
    <name type="scientific">Pisum sativum</name>
    <name type="common">Garden pea</name>
    <name type="synonym">Lathyrus oleraceus</name>
    <dbReference type="NCBI Taxonomy" id="3888"/>
    <lineage>
        <taxon>Eukaryota</taxon>
        <taxon>Viridiplantae</taxon>
        <taxon>Streptophyta</taxon>
        <taxon>Embryophyta</taxon>
        <taxon>Tracheophyta</taxon>
        <taxon>Spermatophyta</taxon>
        <taxon>Magnoliopsida</taxon>
        <taxon>eudicotyledons</taxon>
        <taxon>Gunneridae</taxon>
        <taxon>Pentapetalae</taxon>
        <taxon>rosids</taxon>
        <taxon>fabids</taxon>
        <taxon>Fabales</taxon>
        <taxon>Fabaceae</taxon>
        <taxon>Papilionoideae</taxon>
        <taxon>50 kb inversion clade</taxon>
        <taxon>NPAAA clade</taxon>
        <taxon>Hologalegina</taxon>
        <taxon>IRL clade</taxon>
        <taxon>Fabeae</taxon>
        <taxon>Lathyrus</taxon>
    </lineage>
</organism>
<evidence type="ECO:0000313" key="4">
    <source>
        <dbReference type="Proteomes" id="UP001058974"/>
    </source>
</evidence>
<dbReference type="PANTHER" id="PTHR33184:SF51">
    <property type="entry name" value="BETA-1,3-N-ACETYLGLUCOSAMINYLTRANSFERASE FAMILY PROTEIN"/>
    <property type="match status" value="1"/>
</dbReference>
<accession>A0A9D4Y406</accession>
<evidence type="ECO:0000313" key="3">
    <source>
        <dbReference type="EMBL" id="KAI5432377.1"/>
    </source>
</evidence>
<comment type="caution">
    <text evidence="3">The sequence shown here is derived from an EMBL/GenBank/DDBJ whole genome shotgun (WGS) entry which is preliminary data.</text>
</comment>
<dbReference type="GO" id="GO:0001709">
    <property type="term" value="P:cell fate determination"/>
    <property type="evidence" value="ECO:0007669"/>
    <property type="project" value="TreeGrafter"/>
</dbReference>
<reference evidence="3 4" key="1">
    <citation type="journal article" date="2022" name="Nat. Genet.">
        <title>Improved pea reference genome and pan-genome highlight genomic features and evolutionary characteristics.</title>
        <authorList>
            <person name="Yang T."/>
            <person name="Liu R."/>
            <person name="Luo Y."/>
            <person name="Hu S."/>
            <person name="Wang D."/>
            <person name="Wang C."/>
            <person name="Pandey M.K."/>
            <person name="Ge S."/>
            <person name="Xu Q."/>
            <person name="Li N."/>
            <person name="Li G."/>
            <person name="Huang Y."/>
            <person name="Saxena R.K."/>
            <person name="Ji Y."/>
            <person name="Li M."/>
            <person name="Yan X."/>
            <person name="He Y."/>
            <person name="Liu Y."/>
            <person name="Wang X."/>
            <person name="Xiang C."/>
            <person name="Varshney R.K."/>
            <person name="Ding H."/>
            <person name="Gao S."/>
            <person name="Zong X."/>
        </authorList>
    </citation>
    <scope>NUCLEOTIDE SEQUENCE [LARGE SCALE GENOMIC DNA]</scope>
    <source>
        <strain evidence="3 4">cv. Zhongwan 6</strain>
    </source>
</reference>
<protein>
    <submittedName>
        <fullName evidence="3">Uncharacterized protein</fullName>
    </submittedName>
</protein>
<dbReference type="EMBL" id="JAMSHJ010000003">
    <property type="protein sequence ID" value="KAI5432377.1"/>
    <property type="molecule type" value="Genomic_DNA"/>
</dbReference>
<name>A0A9D4Y406_PEA</name>
<keyword evidence="1" id="KW-0732">Signal</keyword>
<dbReference type="Gramene" id="Psat03G0621000-T1">
    <property type="protein sequence ID" value="KAI5432377.1"/>
    <property type="gene ID" value="KIW84_036210"/>
</dbReference>
<keyword evidence="4" id="KW-1185">Reference proteome</keyword>
<proteinExistence type="predicted"/>
<evidence type="ECO:0000256" key="2">
    <source>
        <dbReference type="SAM" id="Phobius"/>
    </source>
</evidence>
<keyword evidence="2" id="KW-0812">Transmembrane</keyword>
<keyword evidence="2" id="KW-1133">Transmembrane helix</keyword>